<dbReference type="SMART" id="SM00060">
    <property type="entry name" value="FN3"/>
    <property type="match status" value="4"/>
</dbReference>
<dbReference type="CDD" id="cd00063">
    <property type="entry name" value="FN3"/>
    <property type="match status" value="4"/>
</dbReference>
<proteinExistence type="predicted"/>
<reference evidence="6 7" key="1">
    <citation type="submission" date="2019-07" db="EMBL/GenBank/DDBJ databases">
        <title>Complete Genome Sequence and Methylome Analysis of Arthrobacter luteus NEB113.</title>
        <authorList>
            <person name="Fomenkov A."/>
            <person name="Anton B.P."/>
            <person name="Vincze T."/>
            <person name="Roberts R.J."/>
        </authorList>
    </citation>
    <scope>NUCLEOTIDE SEQUENCE [LARGE SCALE GENOMIC DNA]</scope>
    <source>
        <strain evidence="6 7">NEB113</strain>
    </source>
</reference>
<keyword evidence="3" id="KW-0624">Polysaccharide degradation</keyword>
<feature type="compositionally biased region" description="Polar residues" evidence="4">
    <location>
        <begin position="1654"/>
        <end position="1666"/>
    </location>
</feature>
<protein>
    <submittedName>
        <fullName evidence="6">Tandem-95 repeat protein</fullName>
    </submittedName>
</protein>
<dbReference type="PANTHER" id="PTHR13817:SF73">
    <property type="entry name" value="FIBRONECTIN TYPE-III DOMAIN-CONTAINING PROTEIN"/>
    <property type="match status" value="1"/>
</dbReference>
<feature type="domain" description="Fibronectin type-III" evidence="5">
    <location>
        <begin position="1548"/>
        <end position="1643"/>
    </location>
</feature>
<evidence type="ECO:0000259" key="5">
    <source>
        <dbReference type="PROSITE" id="PS50853"/>
    </source>
</evidence>
<dbReference type="SUPFAM" id="SSF49265">
    <property type="entry name" value="Fibronectin type III"/>
    <property type="match status" value="2"/>
</dbReference>
<keyword evidence="2" id="KW-0378">Hydrolase</keyword>
<feature type="region of interest" description="Disordered" evidence="4">
    <location>
        <begin position="1911"/>
        <end position="1931"/>
    </location>
</feature>
<keyword evidence="7" id="KW-1185">Reference proteome</keyword>
<keyword evidence="2" id="KW-0326">Glycosidase</keyword>
<dbReference type="Pfam" id="PF00041">
    <property type="entry name" value="fn3"/>
    <property type="match status" value="1"/>
</dbReference>
<feature type="region of interest" description="Disordered" evidence="4">
    <location>
        <begin position="1634"/>
        <end position="1673"/>
    </location>
</feature>
<evidence type="ECO:0000256" key="2">
    <source>
        <dbReference type="ARBA" id="ARBA00023295"/>
    </source>
</evidence>
<dbReference type="InterPro" id="IPR050964">
    <property type="entry name" value="Striated_Muscle_Regulatory"/>
</dbReference>
<evidence type="ECO:0000313" key="6">
    <source>
        <dbReference type="EMBL" id="QDP77034.1"/>
    </source>
</evidence>
<feature type="compositionally biased region" description="Low complexity" evidence="4">
    <location>
        <begin position="1114"/>
        <end position="1124"/>
    </location>
</feature>
<keyword evidence="1" id="KW-0677">Repeat</keyword>
<evidence type="ECO:0000256" key="4">
    <source>
        <dbReference type="SAM" id="MobiDB-lite"/>
    </source>
</evidence>
<accession>A0ABX5XJF9</accession>
<dbReference type="PANTHER" id="PTHR13817">
    <property type="entry name" value="TITIN"/>
    <property type="match status" value="1"/>
</dbReference>
<dbReference type="InterPro" id="IPR036116">
    <property type="entry name" value="FN3_sf"/>
</dbReference>
<dbReference type="InterPro" id="IPR003961">
    <property type="entry name" value="FN3_dom"/>
</dbReference>
<feature type="region of interest" description="Disordered" evidence="4">
    <location>
        <begin position="397"/>
        <end position="419"/>
    </location>
</feature>
<feature type="compositionally biased region" description="Low complexity" evidence="4">
    <location>
        <begin position="1637"/>
        <end position="1652"/>
    </location>
</feature>
<dbReference type="PRINTS" id="PR00014">
    <property type="entry name" value="FNTYPEIII"/>
</dbReference>
<dbReference type="CDD" id="cd11304">
    <property type="entry name" value="Cadherin_repeat"/>
    <property type="match status" value="1"/>
</dbReference>
<evidence type="ECO:0000256" key="3">
    <source>
        <dbReference type="ARBA" id="ARBA00023326"/>
    </source>
</evidence>
<evidence type="ECO:0000256" key="1">
    <source>
        <dbReference type="ARBA" id="ARBA00022737"/>
    </source>
</evidence>
<feature type="compositionally biased region" description="Basic and acidic residues" evidence="4">
    <location>
        <begin position="1911"/>
        <end position="1921"/>
    </location>
</feature>
<organism evidence="6 7">
    <name type="scientific">Cellulosimicrobium cellulans</name>
    <name type="common">Arthrobacter luteus</name>
    <dbReference type="NCBI Taxonomy" id="1710"/>
    <lineage>
        <taxon>Bacteria</taxon>
        <taxon>Bacillati</taxon>
        <taxon>Actinomycetota</taxon>
        <taxon>Actinomycetes</taxon>
        <taxon>Micrococcales</taxon>
        <taxon>Promicromonosporaceae</taxon>
        <taxon>Cellulosimicrobium</taxon>
    </lineage>
</organism>
<feature type="region of interest" description="Disordered" evidence="4">
    <location>
        <begin position="1101"/>
        <end position="1124"/>
    </location>
</feature>
<name>A0ABX5XJF9_CELCE</name>
<dbReference type="Gene3D" id="2.60.40.10">
    <property type="entry name" value="Immunoglobulins"/>
    <property type="match status" value="4"/>
</dbReference>
<keyword evidence="3" id="KW-0119">Carbohydrate metabolism</keyword>
<feature type="region of interest" description="Disordered" evidence="4">
    <location>
        <begin position="1534"/>
        <end position="1559"/>
    </location>
</feature>
<sequence length="2027" mass="210096">MRHLGGLVGFLARLREHRRTVASVSTVSVFSTALVGLALFTEGEATADVDLNDSGVWVTKTSAGLVGRFNYESQAMDGTLNAGSASFDVQQDAGRVLLEDAGTGTASPVDVAHLKLDGQVRLPAGAQVASGGATTAILDGEEGLLWVLPFDGATSFDAEELDPTVEVEGDGDVVVAQDGTVFVAVPSTGTLWTVRTTARGAVSGEPASTTLPVGSGAEVEVTAVGDEPVVLDRSASQLVLPGGRTVALEDGAEARLQQPSAASDDVVVATSHGLVTQPLAGGDAVRRAAEGRPAAPVQLGSCTYGAWASTGQVIRDCEGTDRDLDTRLEGIDPQARLEYRVNRQVIVLNDLSAGTLWMAADEYQKVDDWDVQMPEEAEGEEADAELTNPEQVDQFIADRSQPNRPPQPKDDTFGVRPGRTTILPVLGNDVDPDGDVMTASLVGDSPSNATVQTIMGGAALQAVVPEDAEGTGSFRYSVSDGRGGTAEASVSLRVSPWGENAPPEQTGDPVVRVEQGGTASIKVLPYFKDPDGDDLYLASAAATVAGDDVRSRPDGTVELRDGGGSTGRKIVAVTVADGQGGVFEGKLLVDVVPGPQPPVAVSDHVVVPAGQPVTVEPLRNDTDPNGDELRLASVSESAPAQITPNYDAGTFTFLSMEPRSYDLTYQVTDGPNATTGLVRVDVLPPSAAEGAPIVVTDTALLPTGGSTLVDVLANDTDPAGGVLVVQSVSVPADAGVSVAVLGHQMLRVTELRRLDGPVSIAYTVSNGTESAVGEVRVVPVPAPTRLQPPNAVADEVTVHAGDVVTVPVLKNDTHPDGLELFLQPELEQDVDPALGEAFVSEDTVRFKAGPEAGTAYAIYRVRDVNGQEDSAQVTIRIRDGEDNAPPQPREIEARVLSGSSVRIAVPLDGIDPDGDSVQVTGIATPAGKGTARVVDGMIEYAASKNATGADTFTYSVLDARGATATGTVNVGIARPADTNQSPVAVDDEVTVRPGRTVSVAALANDTDPDGDQVGLVPGGIEDTHDLDAEVVADRIVLTSPDQDGSYTFYYQIQDTYGARATGAVTVNVSANAPLLPPVARDDTVPVEDILGKTEVTVPVLDNDEDPDGAASELTVTTDASTASVTPDGELTVTLTEGRQVITYTATDIDGLTAKAFVKVPGLTDQKPTLRPGTQLEVLAGESLPIDLTEHVLVVEGRAPRLTTEDKVKVTEGDRQVPSVTEIVYTPDADYTGPASVSFEVTDGSGPDDPEGRTNVLTIPVQVLPPENLPPELSTPTLDVAAGEEASIDLARFATDPDGDPLTFRATGQAQGVTVSVEGTTLRAQATPDVPKGSVVQVPITVTDGEHPPVEGTATLTVVASTRPLARANPDTVDDAHQGKATTVPVLANDSNPFPDRPLTLVDAVVETGQGTASVAGDQVSVTPRDDFVGVMVVRYRIQDATKDPDRMVEGRVQLKVLGKPEAPSTPQVVEVRSKTVVLTWDPPNNNGADITGYTVRSQNGYEKACGTTTCTLDGLTNNVEYTFTVYATNAVGDGPASPASAVARPDEKPDPPAAPTLEFGDKSLTVTWTNKTYTDRSPIQAVNLEISPAPPGGSVQKTALTGTSVTWDGLQNGVAYKVRAQAVNLAPDPSDWGDYSAAETPAGKPAAPAKPAVQRTSIGDTSQMQVSWGAPDGNGAPITRYTIEALRGGSVVQTATADGGATSTTIGVPADTTGYAFRVRAHNKATDKLGDAEFSPASDPVRAFAKPGAVSNLSADANGTDGQIQLSFGAASGNGVRADEITYQYDAGGGWQTLGANKVVGGLSNGKPYSIKVRAVAGVDGAREPGAAATANEESPYGPIPAPVVSMNGGDRSITYSWSTAGNGRDYSVQVRGAVQSNQKQGSGSLSVGYSETREICVRVIPTEGAAKETCRSATSDKKPEPVLTVSKGSNHKLPDGNWPGYCSHSSCAELYLTIKDGPANTAFRVTCYGGGSQIGSGNYSRDAQGRALRTDGNGNYSGGQQCVYGQPGGSARIETTIGSTNTMTWY</sequence>
<feature type="domain" description="Fibronectin type-III" evidence="5">
    <location>
        <begin position="1647"/>
        <end position="1748"/>
    </location>
</feature>
<dbReference type="Gene3D" id="2.60.40.3440">
    <property type="match status" value="1"/>
</dbReference>
<dbReference type="PROSITE" id="PS50853">
    <property type="entry name" value="FN3"/>
    <property type="match status" value="3"/>
</dbReference>
<evidence type="ECO:0000313" key="7">
    <source>
        <dbReference type="Proteomes" id="UP000319068"/>
    </source>
</evidence>
<dbReference type="Pfam" id="PF17963">
    <property type="entry name" value="Big_9"/>
    <property type="match status" value="9"/>
</dbReference>
<dbReference type="InterPro" id="IPR013783">
    <property type="entry name" value="Ig-like_fold"/>
</dbReference>
<dbReference type="NCBIfam" id="NF012211">
    <property type="entry name" value="tand_rpt_95"/>
    <property type="match status" value="2"/>
</dbReference>
<gene>
    <name evidence="6" type="ORF">FOG94_07040</name>
</gene>
<dbReference type="EMBL" id="CP041694">
    <property type="protein sequence ID" value="QDP77034.1"/>
    <property type="molecule type" value="Genomic_DNA"/>
</dbReference>
<feature type="domain" description="Fibronectin type-III" evidence="5">
    <location>
        <begin position="1462"/>
        <end position="1547"/>
    </location>
</feature>
<dbReference type="Proteomes" id="UP000319068">
    <property type="component" value="Chromosome"/>
</dbReference>